<evidence type="ECO:0000256" key="2">
    <source>
        <dbReference type="ARBA" id="ARBA00022803"/>
    </source>
</evidence>
<accession>A0A382P277</accession>
<organism evidence="3">
    <name type="scientific">marine metagenome</name>
    <dbReference type="NCBI Taxonomy" id="408172"/>
    <lineage>
        <taxon>unclassified sequences</taxon>
        <taxon>metagenomes</taxon>
        <taxon>ecological metagenomes</taxon>
    </lineage>
</organism>
<evidence type="ECO:0000256" key="1">
    <source>
        <dbReference type="ARBA" id="ARBA00022737"/>
    </source>
</evidence>
<dbReference type="PANTHER" id="PTHR44943:SF8">
    <property type="entry name" value="TPR REPEAT-CONTAINING PROTEIN MJ0263"/>
    <property type="match status" value="1"/>
</dbReference>
<proteinExistence type="predicted"/>
<dbReference type="Gene3D" id="1.25.40.10">
    <property type="entry name" value="Tetratricopeptide repeat domain"/>
    <property type="match status" value="1"/>
</dbReference>
<dbReference type="InterPro" id="IPR011990">
    <property type="entry name" value="TPR-like_helical_dom_sf"/>
</dbReference>
<keyword evidence="1" id="KW-0677">Repeat</keyword>
<dbReference type="PROSITE" id="PS50293">
    <property type="entry name" value="TPR_REGION"/>
    <property type="match status" value="1"/>
</dbReference>
<sequence length="157" mass="18222">MKIYKFFLLVILSMHFNFSTAFADPSSSGYDNDAAKPVNVDYKRGYDEISNGNYQLAIKYLLKAAKTSPDNPDVYNLLGFSHRKLDKVEEAFKYYNRALKLNPRHQGANEYIGELYLRTKNLNKAEEHLEVLDDVCFFGCDEYDDLKDAIEKYKKSM</sequence>
<dbReference type="EMBL" id="UINC01104395">
    <property type="protein sequence ID" value="SVC67504.1"/>
    <property type="molecule type" value="Genomic_DNA"/>
</dbReference>
<dbReference type="Pfam" id="PF00515">
    <property type="entry name" value="TPR_1"/>
    <property type="match status" value="1"/>
</dbReference>
<dbReference type="SMART" id="SM00028">
    <property type="entry name" value="TPR"/>
    <property type="match status" value="2"/>
</dbReference>
<dbReference type="InterPro" id="IPR019734">
    <property type="entry name" value="TPR_rpt"/>
</dbReference>
<dbReference type="Pfam" id="PF13181">
    <property type="entry name" value="TPR_8"/>
    <property type="match status" value="1"/>
</dbReference>
<dbReference type="SUPFAM" id="SSF48452">
    <property type="entry name" value="TPR-like"/>
    <property type="match status" value="1"/>
</dbReference>
<name>A0A382P277_9ZZZZ</name>
<gene>
    <name evidence="3" type="ORF">METZ01_LOCUS320358</name>
</gene>
<dbReference type="PROSITE" id="PS50005">
    <property type="entry name" value="TPR"/>
    <property type="match status" value="2"/>
</dbReference>
<dbReference type="AlphaFoldDB" id="A0A382P277"/>
<evidence type="ECO:0000313" key="3">
    <source>
        <dbReference type="EMBL" id="SVC67504.1"/>
    </source>
</evidence>
<protein>
    <submittedName>
        <fullName evidence="3">Uncharacterized protein</fullName>
    </submittedName>
</protein>
<dbReference type="InterPro" id="IPR051685">
    <property type="entry name" value="Ycf3/AcsC/BcsC/TPR_MFPF"/>
</dbReference>
<dbReference type="PANTHER" id="PTHR44943">
    <property type="entry name" value="CELLULOSE SYNTHASE OPERON PROTEIN C"/>
    <property type="match status" value="1"/>
</dbReference>
<reference evidence="3" key="1">
    <citation type="submission" date="2018-05" db="EMBL/GenBank/DDBJ databases">
        <authorList>
            <person name="Lanie J.A."/>
            <person name="Ng W.-L."/>
            <person name="Kazmierczak K.M."/>
            <person name="Andrzejewski T.M."/>
            <person name="Davidsen T.M."/>
            <person name="Wayne K.J."/>
            <person name="Tettelin H."/>
            <person name="Glass J.I."/>
            <person name="Rusch D."/>
            <person name="Podicherti R."/>
            <person name="Tsui H.-C.T."/>
            <person name="Winkler M.E."/>
        </authorList>
    </citation>
    <scope>NUCLEOTIDE SEQUENCE</scope>
</reference>
<keyword evidence="2" id="KW-0802">TPR repeat</keyword>